<keyword evidence="6 13" id="KW-1133">Transmembrane helix</keyword>
<feature type="transmembrane region" description="Helical" evidence="13">
    <location>
        <begin position="115"/>
        <end position="132"/>
    </location>
</feature>
<feature type="transmembrane region" description="Helical" evidence="13">
    <location>
        <begin position="310"/>
        <end position="329"/>
    </location>
</feature>
<dbReference type="PANTHER" id="PTHR11662:SF280">
    <property type="entry name" value="FI21844P1-RELATED"/>
    <property type="match status" value="1"/>
</dbReference>
<feature type="domain" description="Major facilitator superfamily (MFS) profile" evidence="14">
    <location>
        <begin position="43"/>
        <end position="466"/>
    </location>
</feature>
<evidence type="ECO:0000313" key="15">
    <source>
        <dbReference type="EnsemblMetazoa" id="SCAU005114-PA"/>
    </source>
</evidence>
<evidence type="ECO:0000256" key="9">
    <source>
        <dbReference type="ARBA" id="ARBA00023136"/>
    </source>
</evidence>
<keyword evidence="8" id="KW-0406">Ion transport</keyword>
<keyword evidence="7" id="KW-0915">Sodium</keyword>
<protein>
    <recommendedName>
        <fullName evidence="12">Putative inorganic phosphate cotransporter</fullName>
    </recommendedName>
</protein>
<evidence type="ECO:0000313" key="16">
    <source>
        <dbReference type="Proteomes" id="UP000095300"/>
    </source>
</evidence>
<keyword evidence="3" id="KW-0813">Transport</keyword>
<dbReference type="STRING" id="35570.A0A1I8P5W2"/>
<feature type="transmembrane region" description="Helical" evidence="13">
    <location>
        <begin position="374"/>
        <end position="395"/>
    </location>
</feature>
<dbReference type="GO" id="GO:0015293">
    <property type="term" value="F:symporter activity"/>
    <property type="evidence" value="ECO:0007669"/>
    <property type="project" value="UniProtKB-KW"/>
</dbReference>
<dbReference type="SUPFAM" id="SSF103473">
    <property type="entry name" value="MFS general substrate transporter"/>
    <property type="match status" value="1"/>
</dbReference>
<dbReference type="FunFam" id="1.20.1250.20:FF:000144">
    <property type="entry name" value="Picot, isoform B"/>
    <property type="match status" value="1"/>
</dbReference>
<dbReference type="InterPro" id="IPR036259">
    <property type="entry name" value="MFS_trans_sf"/>
</dbReference>
<comment type="subcellular location">
    <subcellularLocation>
        <location evidence="1">Membrane</location>
        <topology evidence="1">Multi-pass membrane protein</topology>
    </subcellularLocation>
</comment>
<keyword evidence="16" id="KW-1185">Reference proteome</keyword>
<dbReference type="CDD" id="cd17318">
    <property type="entry name" value="MFS_SLC17"/>
    <property type="match status" value="1"/>
</dbReference>
<dbReference type="Gene3D" id="1.20.1250.20">
    <property type="entry name" value="MFS general substrate transporter like domains"/>
    <property type="match status" value="2"/>
</dbReference>
<name>A0A1I8P5W2_STOCA</name>
<feature type="transmembrane region" description="Helical" evidence="13">
    <location>
        <begin position="42"/>
        <end position="65"/>
    </location>
</feature>
<dbReference type="VEuPathDB" id="VectorBase:SCAU005114"/>
<feature type="transmembrane region" description="Helical" evidence="13">
    <location>
        <begin position="176"/>
        <end position="199"/>
    </location>
</feature>
<sequence length="501" mass="54807">MSEGESKVSKFSLKFRECSLNLNSGFHVLPGPLLGMRHIQTFLLFFGIVAIYISRVNIGVAVVAMTNAATTNPEFLEFDWSKKEIAYIFSSFYWGYFVTQFPGGALCKYLGVKNTIGWAIFISTVLSAITPYCVLWKGWQAFCLIRCIQGLAQGVIFPCVLQHLAKWSPAKERNRLGAFSFTGLECGTVLALALSGVIAKGPLGWPGISYVSAAIGFVWCLLWLVFGANSAGETRFISKAERNFIDSSRDASSNSNKKNIPIPWKAIVTSGPFLALVVVRCAQLYGISTLQTQIPSYLHGILKMEIKSNALYSAMPFLASWFTSFVYMFLGDVLQGRGILSLTALRRTFSSLSSWIPALGLIAIGFMNEQTRSWALAIMTLSVAANSGKIIGIALNNIDLSPNHAGLLMSLSNTPACFMSVIAPLVVGFIVTDGSSRLQWQIVFAIAAVIFFFGNLVYIIWGSTDTQPWNDEDFLAKDSAAKVTKGSPLELPDIAYKKPKV</sequence>
<reference evidence="15" key="1">
    <citation type="submission" date="2020-05" db="UniProtKB">
        <authorList>
            <consortium name="EnsemblMetazoa"/>
        </authorList>
    </citation>
    <scope>IDENTIFICATION</scope>
    <source>
        <strain evidence="15">USDA</strain>
    </source>
</reference>
<evidence type="ECO:0000256" key="10">
    <source>
        <dbReference type="ARBA" id="ARBA00023201"/>
    </source>
</evidence>
<keyword evidence="10" id="KW-0739">Sodium transport</keyword>
<dbReference type="InterPro" id="IPR050382">
    <property type="entry name" value="MFS_Na/Anion_cotransporter"/>
</dbReference>
<evidence type="ECO:0000259" key="14">
    <source>
        <dbReference type="PROSITE" id="PS50850"/>
    </source>
</evidence>
<evidence type="ECO:0000256" key="12">
    <source>
        <dbReference type="ARBA" id="ARBA00068450"/>
    </source>
</evidence>
<gene>
    <name evidence="15" type="primary">106081535</name>
</gene>
<feature type="transmembrane region" description="Helical" evidence="13">
    <location>
        <begin position="442"/>
        <end position="461"/>
    </location>
</feature>
<dbReference type="GO" id="GO:0006820">
    <property type="term" value="P:monoatomic anion transport"/>
    <property type="evidence" value="ECO:0007669"/>
    <property type="project" value="TreeGrafter"/>
</dbReference>
<keyword evidence="9 13" id="KW-0472">Membrane</keyword>
<dbReference type="FunFam" id="1.20.1250.20:FF:000003">
    <property type="entry name" value="Solute carrier family 17 member 3"/>
    <property type="match status" value="1"/>
</dbReference>
<comment type="function">
    <text evidence="11">May be an inorganic phosphate cotransporter.</text>
</comment>
<feature type="transmembrane region" description="Helical" evidence="13">
    <location>
        <begin position="349"/>
        <end position="367"/>
    </location>
</feature>
<dbReference type="GO" id="GO:0016020">
    <property type="term" value="C:membrane"/>
    <property type="evidence" value="ECO:0007669"/>
    <property type="project" value="UniProtKB-SubCell"/>
</dbReference>
<evidence type="ECO:0000256" key="1">
    <source>
        <dbReference type="ARBA" id="ARBA00004141"/>
    </source>
</evidence>
<evidence type="ECO:0000256" key="2">
    <source>
        <dbReference type="ARBA" id="ARBA00008586"/>
    </source>
</evidence>
<feature type="transmembrane region" description="Helical" evidence="13">
    <location>
        <begin position="205"/>
        <end position="226"/>
    </location>
</feature>
<feature type="transmembrane region" description="Helical" evidence="13">
    <location>
        <begin position="407"/>
        <end position="430"/>
    </location>
</feature>
<dbReference type="Proteomes" id="UP000095300">
    <property type="component" value="Unassembled WGS sequence"/>
</dbReference>
<evidence type="ECO:0000256" key="7">
    <source>
        <dbReference type="ARBA" id="ARBA00023053"/>
    </source>
</evidence>
<dbReference type="Pfam" id="PF07690">
    <property type="entry name" value="MFS_1"/>
    <property type="match status" value="1"/>
</dbReference>
<dbReference type="GO" id="GO:0006814">
    <property type="term" value="P:sodium ion transport"/>
    <property type="evidence" value="ECO:0007669"/>
    <property type="project" value="UniProtKB-KW"/>
</dbReference>
<dbReference type="EnsemblMetazoa" id="SCAU005114-RA">
    <property type="protein sequence ID" value="SCAU005114-PA"/>
    <property type="gene ID" value="SCAU005114"/>
</dbReference>
<dbReference type="AlphaFoldDB" id="A0A1I8P5W2"/>
<evidence type="ECO:0000256" key="5">
    <source>
        <dbReference type="ARBA" id="ARBA00022847"/>
    </source>
</evidence>
<dbReference type="PROSITE" id="PS50850">
    <property type="entry name" value="MFS"/>
    <property type="match status" value="1"/>
</dbReference>
<evidence type="ECO:0000256" key="11">
    <source>
        <dbReference type="ARBA" id="ARBA00054632"/>
    </source>
</evidence>
<dbReference type="PANTHER" id="PTHR11662">
    <property type="entry name" value="SOLUTE CARRIER FAMILY 17"/>
    <property type="match status" value="1"/>
</dbReference>
<evidence type="ECO:0000256" key="8">
    <source>
        <dbReference type="ARBA" id="ARBA00023065"/>
    </source>
</evidence>
<proteinExistence type="inferred from homology"/>
<dbReference type="InterPro" id="IPR020846">
    <property type="entry name" value="MFS_dom"/>
</dbReference>
<keyword evidence="4 13" id="KW-0812">Transmembrane</keyword>
<keyword evidence="5" id="KW-0769">Symport</keyword>
<accession>A0A1I8P5W2</accession>
<organism evidence="15 16">
    <name type="scientific">Stomoxys calcitrans</name>
    <name type="common">Stable fly</name>
    <name type="synonym">Conops calcitrans</name>
    <dbReference type="NCBI Taxonomy" id="35570"/>
    <lineage>
        <taxon>Eukaryota</taxon>
        <taxon>Metazoa</taxon>
        <taxon>Ecdysozoa</taxon>
        <taxon>Arthropoda</taxon>
        <taxon>Hexapoda</taxon>
        <taxon>Insecta</taxon>
        <taxon>Pterygota</taxon>
        <taxon>Neoptera</taxon>
        <taxon>Endopterygota</taxon>
        <taxon>Diptera</taxon>
        <taxon>Brachycera</taxon>
        <taxon>Muscomorpha</taxon>
        <taxon>Muscoidea</taxon>
        <taxon>Muscidae</taxon>
        <taxon>Stomoxys</taxon>
    </lineage>
</organism>
<evidence type="ECO:0000256" key="3">
    <source>
        <dbReference type="ARBA" id="ARBA00022448"/>
    </source>
</evidence>
<feature type="transmembrane region" description="Helical" evidence="13">
    <location>
        <begin position="85"/>
        <end position="103"/>
    </location>
</feature>
<evidence type="ECO:0000256" key="6">
    <source>
        <dbReference type="ARBA" id="ARBA00022989"/>
    </source>
</evidence>
<dbReference type="OrthoDB" id="2985014at2759"/>
<evidence type="ECO:0000256" key="4">
    <source>
        <dbReference type="ARBA" id="ARBA00022692"/>
    </source>
</evidence>
<evidence type="ECO:0000256" key="13">
    <source>
        <dbReference type="SAM" id="Phobius"/>
    </source>
</evidence>
<dbReference type="InterPro" id="IPR011701">
    <property type="entry name" value="MFS"/>
</dbReference>
<comment type="similarity">
    <text evidence="2">Belongs to the major facilitator superfamily. Sodium/anion cotransporter family.</text>
</comment>